<evidence type="ECO:0000313" key="2">
    <source>
        <dbReference type="Proteomes" id="UP000284219"/>
    </source>
</evidence>
<dbReference type="Gene3D" id="3.30.310.100">
    <property type="entry name" value="YugN-like"/>
    <property type="match status" value="1"/>
</dbReference>
<keyword evidence="2" id="KW-1185">Reference proteome</keyword>
<name>A0A419SMK0_9BACL</name>
<accession>A0A419SMK0</accession>
<sequence length="114" mass="12915">MLLEMSFSELKINLAHLDHVLKNAGFISDATWDYDHATYDFKYDDRTTNAVYYLRIRGHVVDGGDLHPEAILQLEEPHIGKHLFPHGIDYQAEIPAAILEAAKKKLSDVKAKLA</sequence>
<dbReference type="Pfam" id="PF08868">
    <property type="entry name" value="YugN"/>
    <property type="match status" value="1"/>
</dbReference>
<dbReference type="Proteomes" id="UP000284219">
    <property type="component" value="Unassembled WGS sequence"/>
</dbReference>
<dbReference type="EMBL" id="MCHY01000006">
    <property type="protein sequence ID" value="RKD25515.1"/>
    <property type="molecule type" value="Genomic_DNA"/>
</dbReference>
<evidence type="ECO:0000313" key="1">
    <source>
        <dbReference type="EMBL" id="RKD25515.1"/>
    </source>
</evidence>
<reference evidence="1 2" key="1">
    <citation type="submission" date="2016-08" db="EMBL/GenBank/DDBJ databases">
        <title>Novel Firmicute Genomes.</title>
        <authorList>
            <person name="Poppleton D.I."/>
            <person name="Gribaldo S."/>
        </authorList>
    </citation>
    <scope>NUCLEOTIDE SEQUENCE [LARGE SCALE GENOMIC DNA]</scope>
    <source>
        <strain evidence="1 2">RAOx-1</strain>
    </source>
</reference>
<dbReference type="SUPFAM" id="SSF160755">
    <property type="entry name" value="YugN-like"/>
    <property type="match status" value="1"/>
</dbReference>
<dbReference type="RefSeq" id="WP_120188183.1">
    <property type="nucleotide sequence ID" value="NZ_MCHY01000006.1"/>
</dbReference>
<gene>
    <name evidence="1" type="ORF">BEP19_00790</name>
</gene>
<dbReference type="AlphaFoldDB" id="A0A419SMK0"/>
<comment type="caution">
    <text evidence="1">The sequence shown here is derived from an EMBL/GenBank/DDBJ whole genome shotgun (WGS) entry which is preliminary data.</text>
</comment>
<dbReference type="InterPro" id="IPR036491">
    <property type="entry name" value="YugN-like_sf"/>
</dbReference>
<proteinExistence type="predicted"/>
<dbReference type="InterPro" id="IPR014967">
    <property type="entry name" value="Uncharacterised_YugN-like"/>
</dbReference>
<organism evidence="1 2">
    <name type="scientific">Ammoniphilus oxalaticus</name>
    <dbReference type="NCBI Taxonomy" id="66863"/>
    <lineage>
        <taxon>Bacteria</taxon>
        <taxon>Bacillati</taxon>
        <taxon>Bacillota</taxon>
        <taxon>Bacilli</taxon>
        <taxon>Bacillales</taxon>
        <taxon>Paenibacillaceae</taxon>
        <taxon>Aneurinibacillus group</taxon>
        <taxon>Ammoniphilus</taxon>
    </lineage>
</organism>
<dbReference type="OrthoDB" id="2679642at2"/>
<protein>
    <recommendedName>
        <fullName evidence="3">YugN-like family protein</fullName>
    </recommendedName>
</protein>
<evidence type="ECO:0008006" key="3">
    <source>
        <dbReference type="Google" id="ProtNLM"/>
    </source>
</evidence>